<reference evidence="2" key="1">
    <citation type="submission" date="2014-09" db="EMBL/GenBank/DDBJ databases">
        <authorList>
            <person name="Magalhaes I.L.F."/>
            <person name="Oliveira U."/>
            <person name="Santos F.R."/>
            <person name="Vidigal T.H.D.A."/>
            <person name="Brescovit A.D."/>
            <person name="Santos A.J."/>
        </authorList>
    </citation>
    <scope>NUCLEOTIDE SEQUENCE</scope>
    <source>
        <tissue evidence="2">Shoot tissue taken approximately 20 cm above the soil surface</tissue>
    </source>
</reference>
<dbReference type="EMBL" id="GBRH01231167">
    <property type="protein sequence ID" value="JAD66728.1"/>
    <property type="molecule type" value="Transcribed_RNA"/>
</dbReference>
<name>A0A0A9BWZ0_ARUDO</name>
<sequence>MCRFSAVYSIYVHKNGLLQEGIGSNSLTLSVDHGVRPVSKTSSEKWNGHDALCCRAMASCSPTVTNLPTSAHDLPIFSATTNSRAHERTGARVHVMREQAAVGGTAGVAGSARSGALHTAASSCARQTRRSTGSARKPAAGTPKGQHRRKTLARKRVACLFYARQ</sequence>
<organism evidence="2">
    <name type="scientific">Arundo donax</name>
    <name type="common">Giant reed</name>
    <name type="synonym">Donax arundinaceus</name>
    <dbReference type="NCBI Taxonomy" id="35708"/>
    <lineage>
        <taxon>Eukaryota</taxon>
        <taxon>Viridiplantae</taxon>
        <taxon>Streptophyta</taxon>
        <taxon>Embryophyta</taxon>
        <taxon>Tracheophyta</taxon>
        <taxon>Spermatophyta</taxon>
        <taxon>Magnoliopsida</taxon>
        <taxon>Liliopsida</taxon>
        <taxon>Poales</taxon>
        <taxon>Poaceae</taxon>
        <taxon>PACMAD clade</taxon>
        <taxon>Arundinoideae</taxon>
        <taxon>Arundineae</taxon>
        <taxon>Arundo</taxon>
    </lineage>
</organism>
<dbReference type="AlphaFoldDB" id="A0A0A9BWZ0"/>
<reference evidence="2" key="2">
    <citation type="journal article" date="2015" name="Data Brief">
        <title>Shoot transcriptome of the giant reed, Arundo donax.</title>
        <authorList>
            <person name="Barrero R.A."/>
            <person name="Guerrero F.D."/>
            <person name="Moolhuijzen P."/>
            <person name="Goolsby J.A."/>
            <person name="Tidwell J."/>
            <person name="Bellgard S.E."/>
            <person name="Bellgard M.I."/>
        </authorList>
    </citation>
    <scope>NUCLEOTIDE SEQUENCE</scope>
    <source>
        <tissue evidence="2">Shoot tissue taken approximately 20 cm above the soil surface</tissue>
    </source>
</reference>
<feature type="compositionally biased region" description="Polar residues" evidence="1">
    <location>
        <begin position="120"/>
        <end position="134"/>
    </location>
</feature>
<accession>A0A0A9BWZ0</accession>
<protein>
    <submittedName>
        <fullName evidence="2">Uncharacterized protein</fullName>
    </submittedName>
</protein>
<proteinExistence type="predicted"/>
<evidence type="ECO:0000256" key="1">
    <source>
        <dbReference type="SAM" id="MobiDB-lite"/>
    </source>
</evidence>
<feature type="region of interest" description="Disordered" evidence="1">
    <location>
        <begin position="119"/>
        <end position="151"/>
    </location>
</feature>
<evidence type="ECO:0000313" key="2">
    <source>
        <dbReference type="EMBL" id="JAD66728.1"/>
    </source>
</evidence>